<proteinExistence type="predicted"/>
<dbReference type="RefSeq" id="WP_171439987.1">
    <property type="nucleotide sequence ID" value="NZ_JABFNS010000007.1"/>
</dbReference>
<dbReference type="AlphaFoldDB" id="A0A7Y4IDZ8"/>
<dbReference type="EMBL" id="JABFNT010000009">
    <property type="protein sequence ID" value="NOJ77492.1"/>
    <property type="molecule type" value="Genomic_DNA"/>
</dbReference>
<reference evidence="2 3" key="1">
    <citation type="submission" date="2020-05" db="EMBL/GenBank/DDBJ databases">
        <authorList>
            <person name="Whitworth D."/>
        </authorList>
    </citation>
    <scope>NUCLEOTIDE SEQUENCE [LARGE SCALE GENOMIC DNA]</scope>
    <source>
        <strain evidence="2 3">AM005</strain>
    </source>
</reference>
<protein>
    <submittedName>
        <fullName evidence="2">Uncharacterized protein</fullName>
    </submittedName>
</protein>
<evidence type="ECO:0000313" key="3">
    <source>
        <dbReference type="Proteomes" id="UP000533080"/>
    </source>
</evidence>
<name>A0A7Y4IDZ8_MYXXA</name>
<evidence type="ECO:0000313" key="2">
    <source>
        <dbReference type="EMBL" id="NOJ77492.1"/>
    </source>
</evidence>
<gene>
    <name evidence="2" type="ORF">HNV28_03915</name>
</gene>
<organism evidence="2 3">
    <name type="scientific">Myxococcus xanthus</name>
    <dbReference type="NCBI Taxonomy" id="34"/>
    <lineage>
        <taxon>Bacteria</taxon>
        <taxon>Pseudomonadati</taxon>
        <taxon>Myxococcota</taxon>
        <taxon>Myxococcia</taxon>
        <taxon>Myxococcales</taxon>
        <taxon>Cystobacterineae</taxon>
        <taxon>Myxococcaceae</taxon>
        <taxon>Myxococcus</taxon>
    </lineage>
</organism>
<feature type="region of interest" description="Disordered" evidence="1">
    <location>
        <begin position="1"/>
        <end position="22"/>
    </location>
</feature>
<accession>A0A7Y4IDZ8</accession>
<comment type="caution">
    <text evidence="2">The sequence shown here is derived from an EMBL/GenBank/DDBJ whole genome shotgun (WGS) entry which is preliminary data.</text>
</comment>
<dbReference type="Proteomes" id="UP000533080">
    <property type="component" value="Unassembled WGS sequence"/>
</dbReference>
<evidence type="ECO:0000256" key="1">
    <source>
        <dbReference type="SAM" id="MobiDB-lite"/>
    </source>
</evidence>
<sequence length="85" mass="9643">MSEGRPPLRTPRPEDTAWEQNPAPEVAHLAARMATTFQGCSGSVPERFRGFEFTREPPRQGTVFRMTHRGRSAWLEAHPANTRPE</sequence>